<dbReference type="GO" id="GO:0006508">
    <property type="term" value="P:proteolysis"/>
    <property type="evidence" value="ECO:0007669"/>
    <property type="project" value="InterPro"/>
</dbReference>
<evidence type="ECO:0000313" key="2">
    <source>
        <dbReference type="EMBL" id="PVZ63575.1"/>
    </source>
</evidence>
<dbReference type="PANTHER" id="PTHR43421">
    <property type="entry name" value="METALLOPROTEASE PMBA"/>
    <property type="match status" value="1"/>
</dbReference>
<sequence>MSESMDNETLLKNTLQQMRAAGFDRAQIGLSESDKHEFNIHHGEIKLLRTGLNKSLNLTGISQQRKASLSINRLDALAIEEAIEQLVQMAEGAQADAAYDIAPAQDAGEFSTGPIKADYDTMYDRLQAFADYCETTYPTTILEEATLDFTASRSRVINSNGIDFTLHNGMYGFVAMFTSKDGEATSSFNYSGYSAQNLDAPLWQKGHMDQLLAQSAEQVHTQQIPEKFSGPVIITPHCLEDFTGFLEDQISTGPLIADTSIYKGKVGQQVASDKLTIHCKPLSDQLADGYWLTGDGIRAQDLTLVENGKLNSYLLGIYGANKTGLPRSINDGGATIIEPGNTELAAMISGIEKGLLLCRFSGGSPNDKGDFSGVAKNSYYIENGKIAYAVSETMVSGNMAQLLMDIDQVSSETVDFGSSIVPWVRVKELTIS</sequence>
<accession>A0A2V1GV38</accession>
<dbReference type="GO" id="GO:0008237">
    <property type="term" value="F:metallopeptidase activity"/>
    <property type="evidence" value="ECO:0007669"/>
    <property type="project" value="InterPro"/>
</dbReference>
<dbReference type="EMBL" id="QDDL01000015">
    <property type="protein sequence ID" value="PVZ63575.1"/>
    <property type="molecule type" value="Genomic_DNA"/>
</dbReference>
<gene>
    <name evidence="2" type="ORF">DC094_21070</name>
</gene>
<dbReference type="Gene3D" id="3.30.2290.10">
    <property type="entry name" value="PmbA/TldD superfamily"/>
    <property type="match status" value="1"/>
</dbReference>
<dbReference type="InterPro" id="IPR036059">
    <property type="entry name" value="TldD/PmbA_sf"/>
</dbReference>
<dbReference type="RefSeq" id="WP_116689093.1">
    <property type="nucleotide sequence ID" value="NZ_CAWNYD010000015.1"/>
</dbReference>
<dbReference type="GO" id="GO:0005829">
    <property type="term" value="C:cytosol"/>
    <property type="evidence" value="ECO:0007669"/>
    <property type="project" value="TreeGrafter"/>
</dbReference>
<organism evidence="2 3">
    <name type="scientific">Pelagibaculum spongiae</name>
    <dbReference type="NCBI Taxonomy" id="2080658"/>
    <lineage>
        <taxon>Bacteria</taxon>
        <taxon>Pseudomonadati</taxon>
        <taxon>Pseudomonadota</taxon>
        <taxon>Gammaproteobacteria</taxon>
        <taxon>Oceanospirillales</taxon>
        <taxon>Pelagibaculum</taxon>
    </lineage>
</organism>
<feature type="domain" description="Metalloprotease TldD/E C-terminal" evidence="1">
    <location>
        <begin position="231"/>
        <end position="432"/>
    </location>
</feature>
<name>A0A2V1GV38_9GAMM</name>
<keyword evidence="3" id="KW-1185">Reference proteome</keyword>
<dbReference type="InterPro" id="IPR047657">
    <property type="entry name" value="PmbA"/>
</dbReference>
<dbReference type="SUPFAM" id="SSF111283">
    <property type="entry name" value="Putative modulator of DNA gyrase, PmbA/TldD"/>
    <property type="match status" value="1"/>
</dbReference>
<protein>
    <submittedName>
        <fullName evidence="2">Peptidase</fullName>
    </submittedName>
</protein>
<proteinExistence type="predicted"/>
<dbReference type="OrthoDB" id="9803618at2"/>
<dbReference type="Pfam" id="PF19289">
    <property type="entry name" value="PmbA_TldD_3rd"/>
    <property type="match status" value="1"/>
</dbReference>
<dbReference type="PANTHER" id="PTHR43421:SF1">
    <property type="entry name" value="METALLOPROTEASE PMBA"/>
    <property type="match status" value="1"/>
</dbReference>
<dbReference type="Proteomes" id="UP000244906">
    <property type="component" value="Unassembled WGS sequence"/>
</dbReference>
<dbReference type="InterPro" id="IPR035068">
    <property type="entry name" value="TldD/PmbA_N"/>
</dbReference>
<evidence type="ECO:0000313" key="3">
    <source>
        <dbReference type="Proteomes" id="UP000244906"/>
    </source>
</evidence>
<reference evidence="2 3" key="1">
    <citation type="submission" date="2018-04" db="EMBL/GenBank/DDBJ databases">
        <title>Thalassorhabdus spongiae gen. nov., sp. nov., isolated from a marine sponge in South-West Iceland.</title>
        <authorList>
            <person name="Knobloch S."/>
            <person name="Daussin A."/>
            <person name="Johannsson R."/>
            <person name="Marteinsson V.T."/>
        </authorList>
    </citation>
    <scope>NUCLEOTIDE SEQUENCE [LARGE SCALE GENOMIC DNA]</scope>
    <source>
        <strain evidence="2 3">Hp12</strain>
    </source>
</reference>
<dbReference type="InterPro" id="IPR045569">
    <property type="entry name" value="Metalloprtase-TldD/E_C"/>
</dbReference>
<comment type="caution">
    <text evidence="2">The sequence shown here is derived from an EMBL/GenBank/DDBJ whole genome shotgun (WGS) entry which is preliminary data.</text>
</comment>
<dbReference type="AlphaFoldDB" id="A0A2V1GV38"/>
<evidence type="ECO:0000259" key="1">
    <source>
        <dbReference type="Pfam" id="PF19289"/>
    </source>
</evidence>